<sequence length="42" mass="4353">METNEPVSGHAAAAVTISASPGDALHEAHAAPRGRREGWWSA</sequence>
<evidence type="ECO:0000313" key="3">
    <source>
        <dbReference type="Proteomes" id="UP001150924"/>
    </source>
</evidence>
<accession>A0A9X3J0H1</accession>
<feature type="compositionally biased region" description="Basic and acidic residues" evidence="1">
    <location>
        <begin position="24"/>
        <end position="42"/>
    </location>
</feature>
<keyword evidence="3" id="KW-1185">Reference proteome</keyword>
<gene>
    <name evidence="2" type="ORF">OV079_26405</name>
</gene>
<evidence type="ECO:0000256" key="1">
    <source>
        <dbReference type="SAM" id="MobiDB-lite"/>
    </source>
</evidence>
<organism evidence="2 3">
    <name type="scientific">Nannocystis pusilla</name>
    <dbReference type="NCBI Taxonomy" id="889268"/>
    <lineage>
        <taxon>Bacteria</taxon>
        <taxon>Pseudomonadati</taxon>
        <taxon>Myxococcota</taxon>
        <taxon>Polyangia</taxon>
        <taxon>Nannocystales</taxon>
        <taxon>Nannocystaceae</taxon>
        <taxon>Nannocystis</taxon>
    </lineage>
</organism>
<dbReference type="RefSeq" id="WP_267771685.1">
    <property type="nucleotide sequence ID" value="NZ_JAPNKE010000002.1"/>
</dbReference>
<feature type="region of interest" description="Disordered" evidence="1">
    <location>
        <begin position="16"/>
        <end position="42"/>
    </location>
</feature>
<protein>
    <submittedName>
        <fullName evidence="2">Uncharacterized protein</fullName>
    </submittedName>
</protein>
<dbReference type="EMBL" id="JAPNKE010000002">
    <property type="protein sequence ID" value="MCY1009028.1"/>
    <property type="molecule type" value="Genomic_DNA"/>
</dbReference>
<proteinExistence type="predicted"/>
<name>A0A9X3J0H1_9BACT</name>
<comment type="caution">
    <text evidence="2">The sequence shown here is derived from an EMBL/GenBank/DDBJ whole genome shotgun (WGS) entry which is preliminary data.</text>
</comment>
<evidence type="ECO:0000313" key="2">
    <source>
        <dbReference type="EMBL" id="MCY1009028.1"/>
    </source>
</evidence>
<reference evidence="2" key="1">
    <citation type="submission" date="2022-11" db="EMBL/GenBank/DDBJ databases">
        <title>Minimal conservation of predation-associated metabolite biosynthetic gene clusters underscores biosynthetic potential of Myxococcota including descriptions for ten novel species: Archangium lansinium sp. nov., Myxococcus landrumus sp. nov., Nannocystis bai.</title>
        <authorList>
            <person name="Ahearne A."/>
            <person name="Stevens C."/>
            <person name="Phillips K."/>
        </authorList>
    </citation>
    <scope>NUCLEOTIDE SEQUENCE</scope>
    <source>
        <strain evidence="2">Na p29</strain>
    </source>
</reference>
<dbReference type="Proteomes" id="UP001150924">
    <property type="component" value="Unassembled WGS sequence"/>
</dbReference>
<dbReference type="AlphaFoldDB" id="A0A9X3J0H1"/>